<dbReference type="InterPro" id="IPR058273">
    <property type="entry name" value="DUF7967"/>
</dbReference>
<gene>
    <name evidence="3" type="ORF">C483_11753</name>
</gene>
<keyword evidence="4" id="KW-1185">Reference proteome</keyword>
<evidence type="ECO:0000313" key="4">
    <source>
        <dbReference type="Proteomes" id="UP000011519"/>
    </source>
</evidence>
<protein>
    <recommendedName>
        <fullName evidence="2">DUF7967 domain-containing protein</fullName>
    </recommendedName>
</protein>
<dbReference type="PATRIC" id="fig|1227493.4.peg.2349"/>
<proteinExistence type="predicted"/>
<dbReference type="STRING" id="1227493.C483_11753"/>
<dbReference type="EMBL" id="AOIM01000035">
    <property type="protein sequence ID" value="ELY90181.1"/>
    <property type="molecule type" value="Genomic_DNA"/>
</dbReference>
<accession>L9ZVT0</accession>
<organism evidence="3 4">
    <name type="scientific">Natrialba hulunbeirensis JCM 10989</name>
    <dbReference type="NCBI Taxonomy" id="1227493"/>
    <lineage>
        <taxon>Archaea</taxon>
        <taxon>Methanobacteriati</taxon>
        <taxon>Methanobacteriota</taxon>
        <taxon>Stenosarchaea group</taxon>
        <taxon>Halobacteria</taxon>
        <taxon>Halobacteriales</taxon>
        <taxon>Natrialbaceae</taxon>
        <taxon>Natrialba</taxon>
    </lineage>
</organism>
<comment type="caution">
    <text evidence="3">The sequence shown here is derived from an EMBL/GenBank/DDBJ whole genome shotgun (WGS) entry which is preliminary data.</text>
</comment>
<name>L9ZVT0_9EURY</name>
<feature type="compositionally biased region" description="Basic and acidic residues" evidence="1">
    <location>
        <begin position="135"/>
        <end position="150"/>
    </location>
</feature>
<evidence type="ECO:0000256" key="1">
    <source>
        <dbReference type="SAM" id="MobiDB-lite"/>
    </source>
</evidence>
<dbReference type="Pfam" id="PF25921">
    <property type="entry name" value="DUF7967"/>
    <property type="match status" value="1"/>
</dbReference>
<feature type="region of interest" description="Disordered" evidence="1">
    <location>
        <begin position="103"/>
        <end position="158"/>
    </location>
</feature>
<reference evidence="3 4" key="1">
    <citation type="journal article" date="2014" name="PLoS Genet.">
        <title>Phylogenetically driven sequencing of extremely halophilic archaea reveals strategies for static and dynamic osmo-response.</title>
        <authorList>
            <person name="Becker E.A."/>
            <person name="Seitzer P.M."/>
            <person name="Tritt A."/>
            <person name="Larsen D."/>
            <person name="Krusor M."/>
            <person name="Yao A.I."/>
            <person name="Wu D."/>
            <person name="Madern D."/>
            <person name="Eisen J.A."/>
            <person name="Darling A.E."/>
            <person name="Facciotti M.T."/>
        </authorList>
    </citation>
    <scope>NUCLEOTIDE SEQUENCE [LARGE SCALE GENOMIC DNA]</scope>
    <source>
        <strain evidence="3 4">JCM 10989</strain>
    </source>
</reference>
<feature type="compositionally biased region" description="Acidic residues" evidence="1">
    <location>
        <begin position="125"/>
        <end position="134"/>
    </location>
</feature>
<evidence type="ECO:0000313" key="3">
    <source>
        <dbReference type="EMBL" id="ELY90181.1"/>
    </source>
</evidence>
<dbReference type="Proteomes" id="UP000011519">
    <property type="component" value="Unassembled WGS sequence"/>
</dbReference>
<evidence type="ECO:0000259" key="2">
    <source>
        <dbReference type="Pfam" id="PF25921"/>
    </source>
</evidence>
<sequence>MGVATVAPGVSTGGVVSVPARGHRFVSLVSAPTGPKYAVAFCCACERTIPATGHDGRDTFSVLHRLRSAMTESTVRCWLVEREFGTRNIVTLVYATPDGSRYQQRERSSTALRTGSAVTAAVSVPEEDLEPVEDEQTRERYAAEVDRVTDQYEPDEPI</sequence>
<feature type="domain" description="DUF7967" evidence="2">
    <location>
        <begin position="72"/>
        <end position="158"/>
    </location>
</feature>
<dbReference type="AlphaFoldDB" id="L9ZVT0"/>